<name>A0ABW5NSJ7_9FLAO</name>
<protein>
    <submittedName>
        <fullName evidence="2">Uncharacterized protein</fullName>
    </submittedName>
</protein>
<dbReference type="Proteomes" id="UP001597480">
    <property type="component" value="Unassembled WGS sequence"/>
</dbReference>
<evidence type="ECO:0000313" key="2">
    <source>
        <dbReference type="EMBL" id="MFD2601805.1"/>
    </source>
</evidence>
<gene>
    <name evidence="2" type="ORF">ACFSR3_07040</name>
</gene>
<dbReference type="RefSeq" id="WP_379820331.1">
    <property type="nucleotide sequence ID" value="NZ_JBHUMD010000007.1"/>
</dbReference>
<feature type="signal peptide" evidence="1">
    <location>
        <begin position="1"/>
        <end position="19"/>
    </location>
</feature>
<accession>A0ABW5NSJ7</accession>
<sequence length="367" mass="41422">MKKIFFAAVVCLFVTIAQAQKGNEKTVNYHLISLEDKNDIPLDYKYYVVDVYDGRQFKENIGTVQKGPFNAKVLARFEKEFDKEVKDYLVKVLPKRDGVMPISLRITDLYVSEFTGSFSETGYASVVVDVIMKEDGRDYVVAAVAARVEGNGVDVTGKHDERIKEALLKCIAKFEVMAMEEFIKLPFDANEFVAGRAAGKAPKGVYVSYVDMLKGVPLSNTNYYLKADGNKYYVVNTTTAKREDNYYAYSDGEVVYLNVSKYAKDAYYAKTDIVGGKYFIENVIYDADNAALMSAMFGLIGKLIFNDDYMLPMLMDGNSGQPFFLSNSEIKTLLSPYPELLKEYKKSDKTNSDIKAVLNKYYALQKQ</sequence>
<evidence type="ECO:0000256" key="1">
    <source>
        <dbReference type="SAM" id="SignalP"/>
    </source>
</evidence>
<keyword evidence="1" id="KW-0732">Signal</keyword>
<evidence type="ECO:0000313" key="3">
    <source>
        <dbReference type="Proteomes" id="UP001597480"/>
    </source>
</evidence>
<comment type="caution">
    <text evidence="2">The sequence shown here is derived from an EMBL/GenBank/DDBJ whole genome shotgun (WGS) entry which is preliminary data.</text>
</comment>
<feature type="chain" id="PRO_5046401435" evidence="1">
    <location>
        <begin position="20"/>
        <end position="367"/>
    </location>
</feature>
<keyword evidence="3" id="KW-1185">Reference proteome</keyword>
<proteinExistence type="predicted"/>
<dbReference type="EMBL" id="JBHUMD010000007">
    <property type="protein sequence ID" value="MFD2601805.1"/>
    <property type="molecule type" value="Genomic_DNA"/>
</dbReference>
<organism evidence="2 3">
    <name type="scientific">Flavobacterium suzhouense</name>
    <dbReference type="NCBI Taxonomy" id="1529638"/>
    <lineage>
        <taxon>Bacteria</taxon>
        <taxon>Pseudomonadati</taxon>
        <taxon>Bacteroidota</taxon>
        <taxon>Flavobacteriia</taxon>
        <taxon>Flavobacteriales</taxon>
        <taxon>Flavobacteriaceae</taxon>
        <taxon>Flavobacterium</taxon>
    </lineage>
</organism>
<reference evidence="3" key="1">
    <citation type="journal article" date="2019" name="Int. J. Syst. Evol. Microbiol.">
        <title>The Global Catalogue of Microorganisms (GCM) 10K type strain sequencing project: providing services to taxonomists for standard genome sequencing and annotation.</title>
        <authorList>
            <consortium name="The Broad Institute Genomics Platform"/>
            <consortium name="The Broad Institute Genome Sequencing Center for Infectious Disease"/>
            <person name="Wu L."/>
            <person name="Ma J."/>
        </authorList>
    </citation>
    <scope>NUCLEOTIDE SEQUENCE [LARGE SCALE GENOMIC DNA]</scope>
    <source>
        <strain evidence="3">KCTC 42107</strain>
    </source>
</reference>